<evidence type="ECO:0000256" key="1">
    <source>
        <dbReference type="ARBA" id="ARBA00001936"/>
    </source>
</evidence>
<gene>
    <name evidence="9" type="ORF">RMAR1173_LOCUS6642</name>
</gene>
<keyword evidence="3" id="KW-0808">Transferase</keyword>
<feature type="region of interest" description="Disordered" evidence="8">
    <location>
        <begin position="327"/>
        <end position="374"/>
    </location>
</feature>
<dbReference type="InterPro" id="IPR002618">
    <property type="entry name" value="UDPGP_fam"/>
</dbReference>
<evidence type="ECO:0000313" key="9">
    <source>
        <dbReference type="EMBL" id="CAD9677008.1"/>
    </source>
</evidence>
<dbReference type="GO" id="GO:0003977">
    <property type="term" value="F:UDP-N-acetylglucosamine diphosphorylase activity"/>
    <property type="evidence" value="ECO:0007669"/>
    <property type="project" value="TreeGrafter"/>
</dbReference>
<name>A0A7S2WAN4_9STRA</name>
<comment type="similarity">
    <text evidence="5">Belongs to the USP family.</text>
</comment>
<comment type="cofactor">
    <cofactor evidence="1">
        <name>Mn(2+)</name>
        <dbReference type="ChEBI" id="CHEBI:29035"/>
    </cofactor>
</comment>
<evidence type="ECO:0000256" key="7">
    <source>
        <dbReference type="ARBA" id="ARBA00048259"/>
    </source>
</evidence>
<dbReference type="InterPro" id="IPR029044">
    <property type="entry name" value="Nucleotide-diphossugar_trans"/>
</dbReference>
<dbReference type="Gene3D" id="3.90.550.10">
    <property type="entry name" value="Spore Coat Polysaccharide Biosynthesis Protein SpsA, Chain A"/>
    <property type="match status" value="1"/>
</dbReference>
<dbReference type="Pfam" id="PF01704">
    <property type="entry name" value="UDPGP"/>
    <property type="match status" value="1"/>
</dbReference>
<dbReference type="EMBL" id="HBHJ01010221">
    <property type="protein sequence ID" value="CAD9677008.1"/>
    <property type="molecule type" value="Transcribed_RNA"/>
</dbReference>
<comment type="catalytic activity">
    <reaction evidence="7">
        <text>a monosaccharide 1-phosphate + UTP + H(+) = a UDP-monosaccharide + diphosphate</text>
        <dbReference type="Rhea" id="RHEA:13205"/>
        <dbReference type="ChEBI" id="CHEBI:15378"/>
        <dbReference type="ChEBI" id="CHEBI:33019"/>
        <dbReference type="ChEBI" id="CHEBI:46398"/>
        <dbReference type="ChEBI" id="CHEBI:140358"/>
        <dbReference type="ChEBI" id="CHEBI:140359"/>
        <dbReference type="EC" id="2.7.7.64"/>
    </reaction>
</comment>
<dbReference type="PANTHER" id="PTHR11952">
    <property type="entry name" value="UDP- GLUCOSE PYROPHOSPHORYLASE"/>
    <property type="match status" value="1"/>
</dbReference>
<dbReference type="GO" id="GO:0006048">
    <property type="term" value="P:UDP-N-acetylglucosamine biosynthetic process"/>
    <property type="evidence" value="ECO:0007669"/>
    <property type="project" value="TreeGrafter"/>
</dbReference>
<organism evidence="9">
    <name type="scientific">Rhizochromulina marina</name>
    <dbReference type="NCBI Taxonomy" id="1034831"/>
    <lineage>
        <taxon>Eukaryota</taxon>
        <taxon>Sar</taxon>
        <taxon>Stramenopiles</taxon>
        <taxon>Ochrophyta</taxon>
        <taxon>Dictyochophyceae</taxon>
        <taxon>Rhizochromulinales</taxon>
        <taxon>Rhizochromulina</taxon>
    </lineage>
</organism>
<evidence type="ECO:0000256" key="6">
    <source>
        <dbReference type="ARBA" id="ARBA00039080"/>
    </source>
</evidence>
<dbReference type="SUPFAM" id="SSF53448">
    <property type="entry name" value="Nucleotide-diphospho-sugar transferases"/>
    <property type="match status" value="1"/>
</dbReference>
<protein>
    <recommendedName>
        <fullName evidence="6">UTP-monosaccharide-1-phosphate uridylyltransferase</fullName>
        <ecNumber evidence="6">2.7.7.64</ecNumber>
    </recommendedName>
</protein>
<dbReference type="EC" id="2.7.7.64" evidence="6"/>
<reference evidence="9" key="1">
    <citation type="submission" date="2021-01" db="EMBL/GenBank/DDBJ databases">
        <authorList>
            <person name="Corre E."/>
            <person name="Pelletier E."/>
            <person name="Niang G."/>
            <person name="Scheremetjew M."/>
            <person name="Finn R."/>
            <person name="Kale V."/>
            <person name="Holt S."/>
            <person name="Cochrane G."/>
            <person name="Meng A."/>
            <person name="Brown T."/>
            <person name="Cohen L."/>
        </authorList>
    </citation>
    <scope>NUCLEOTIDE SEQUENCE</scope>
    <source>
        <strain evidence="9">CCMP1243</strain>
    </source>
</reference>
<sequence length="374" mass="42083">MEAVRTLSPEERGWAQLLCEHGQAHLFENWAPGDGDEERKCRFFQQVRQLNESYPGGLVAYISNARELLRAAAQGENPLHGVIQVNVPLGVNLDYGSQEYDRYEAIGFQQLPYLSFVLVAGGLGERLGFNGIKLALPIELASMKTFLETYCDSITALQRRSGIPELKIPLAIMTSDDTHARTEALLEKNHWFSLSRDQVFLMKQEKVPALNSNEAHLCTDKLDPYTLLTKPHGHGDVHRLLHTTGIAQRWFHEGRRWVVFFQDTNGLVFRSMLAVLGVSHELNLDLNSMCIPREAKQVFLCQYPTSAWRSHATTLLFCTCHPPSLPRVSGSRRVDKARVSRWSGDHGEHGVQPGSFSVPPHPNSPPRFSGDWHG</sequence>
<dbReference type="PANTHER" id="PTHR11952:SF9">
    <property type="entry name" value="UDP-SUGAR PYROPHOSPHORYLASE"/>
    <property type="match status" value="1"/>
</dbReference>
<evidence type="ECO:0000256" key="3">
    <source>
        <dbReference type="ARBA" id="ARBA00022679"/>
    </source>
</evidence>
<dbReference type="InterPro" id="IPR039741">
    <property type="entry name" value="UDP-sugar_pyrophosphorylase"/>
</dbReference>
<evidence type="ECO:0000256" key="2">
    <source>
        <dbReference type="ARBA" id="ARBA00001946"/>
    </source>
</evidence>
<evidence type="ECO:0000256" key="8">
    <source>
        <dbReference type="SAM" id="MobiDB-lite"/>
    </source>
</evidence>
<keyword evidence="4" id="KW-0548">Nucleotidyltransferase</keyword>
<comment type="cofactor">
    <cofactor evidence="2">
        <name>Mg(2+)</name>
        <dbReference type="ChEBI" id="CHEBI:18420"/>
    </cofactor>
</comment>
<dbReference type="GO" id="GO:0051748">
    <property type="term" value="F:UTP-monosaccharide-1-phosphate uridylyltransferase activity"/>
    <property type="evidence" value="ECO:0007669"/>
    <property type="project" value="UniProtKB-EC"/>
</dbReference>
<evidence type="ECO:0000256" key="4">
    <source>
        <dbReference type="ARBA" id="ARBA00022695"/>
    </source>
</evidence>
<accession>A0A7S2WAN4</accession>
<evidence type="ECO:0000256" key="5">
    <source>
        <dbReference type="ARBA" id="ARBA00038047"/>
    </source>
</evidence>
<feature type="compositionally biased region" description="Basic and acidic residues" evidence="8">
    <location>
        <begin position="332"/>
        <end position="349"/>
    </location>
</feature>
<proteinExistence type="inferred from homology"/>
<dbReference type="AlphaFoldDB" id="A0A7S2WAN4"/>